<accession>A0A0C2WS83</accession>
<dbReference type="STRING" id="933852.A0A0C2WS83"/>
<reference evidence="3" key="2">
    <citation type="submission" date="2015-01" db="EMBL/GenBank/DDBJ databases">
        <title>Evolutionary Origins and Diversification of the Mycorrhizal Mutualists.</title>
        <authorList>
            <consortium name="DOE Joint Genome Institute"/>
            <consortium name="Mycorrhizal Genomics Consortium"/>
            <person name="Kohler A."/>
            <person name="Kuo A."/>
            <person name="Nagy L.G."/>
            <person name="Floudas D."/>
            <person name="Copeland A."/>
            <person name="Barry K.W."/>
            <person name="Cichocki N."/>
            <person name="Veneault-Fourrey C."/>
            <person name="LaButti K."/>
            <person name="Lindquist E.A."/>
            <person name="Lipzen A."/>
            <person name="Lundell T."/>
            <person name="Morin E."/>
            <person name="Murat C."/>
            <person name="Riley R."/>
            <person name="Ohm R."/>
            <person name="Sun H."/>
            <person name="Tunlid A."/>
            <person name="Henrissat B."/>
            <person name="Grigoriev I.V."/>
            <person name="Hibbett D.S."/>
            <person name="Martin F."/>
        </authorList>
    </citation>
    <scope>NUCLEOTIDE SEQUENCE [LARGE SCALE GENOMIC DNA]</scope>
    <source>
        <strain evidence="3">MAFF 305830</strain>
    </source>
</reference>
<dbReference type="OrthoDB" id="4062651at2759"/>
<name>A0A0C2WS83_SERVB</name>
<dbReference type="Gene3D" id="1.10.510.10">
    <property type="entry name" value="Transferase(Phosphotransferase) domain 1"/>
    <property type="match status" value="1"/>
</dbReference>
<dbReference type="EMBL" id="KN824434">
    <property type="protein sequence ID" value="KIM20432.1"/>
    <property type="molecule type" value="Genomic_DNA"/>
</dbReference>
<reference evidence="2 3" key="1">
    <citation type="submission" date="2014-04" db="EMBL/GenBank/DDBJ databases">
        <authorList>
            <consortium name="DOE Joint Genome Institute"/>
            <person name="Kuo A."/>
            <person name="Zuccaro A."/>
            <person name="Kohler A."/>
            <person name="Nagy L.G."/>
            <person name="Floudas D."/>
            <person name="Copeland A."/>
            <person name="Barry K.W."/>
            <person name="Cichocki N."/>
            <person name="Veneault-Fourrey C."/>
            <person name="LaButti K."/>
            <person name="Lindquist E.A."/>
            <person name="Lipzen A."/>
            <person name="Lundell T."/>
            <person name="Morin E."/>
            <person name="Murat C."/>
            <person name="Sun H."/>
            <person name="Tunlid A."/>
            <person name="Henrissat B."/>
            <person name="Grigoriev I.V."/>
            <person name="Hibbett D.S."/>
            <person name="Martin F."/>
            <person name="Nordberg H.P."/>
            <person name="Cantor M.N."/>
            <person name="Hua S.X."/>
        </authorList>
    </citation>
    <scope>NUCLEOTIDE SEQUENCE [LARGE SCALE GENOMIC DNA]</scope>
    <source>
        <strain evidence="2 3">MAFF 305830</strain>
    </source>
</reference>
<dbReference type="GO" id="GO:0004672">
    <property type="term" value="F:protein kinase activity"/>
    <property type="evidence" value="ECO:0007669"/>
    <property type="project" value="InterPro"/>
</dbReference>
<dbReference type="InterPro" id="IPR011009">
    <property type="entry name" value="Kinase-like_dom_sf"/>
</dbReference>
<evidence type="ECO:0000259" key="1">
    <source>
        <dbReference type="PROSITE" id="PS50011"/>
    </source>
</evidence>
<dbReference type="GO" id="GO:0005524">
    <property type="term" value="F:ATP binding"/>
    <property type="evidence" value="ECO:0007669"/>
    <property type="project" value="InterPro"/>
</dbReference>
<dbReference type="PROSITE" id="PS50011">
    <property type="entry name" value="PROTEIN_KINASE_DOM"/>
    <property type="match status" value="1"/>
</dbReference>
<evidence type="ECO:0000313" key="2">
    <source>
        <dbReference type="EMBL" id="KIM20432.1"/>
    </source>
</evidence>
<dbReference type="SUPFAM" id="SSF56112">
    <property type="entry name" value="Protein kinase-like (PK-like)"/>
    <property type="match status" value="1"/>
</dbReference>
<evidence type="ECO:0000313" key="3">
    <source>
        <dbReference type="Proteomes" id="UP000054097"/>
    </source>
</evidence>
<dbReference type="HOGENOM" id="CLU_1751043_0_0_1"/>
<dbReference type="PROSITE" id="PS00109">
    <property type="entry name" value="PROTEIN_KINASE_TYR"/>
    <property type="match status" value="1"/>
</dbReference>
<proteinExistence type="predicted"/>
<organism evidence="2 3">
    <name type="scientific">Serendipita vermifera MAFF 305830</name>
    <dbReference type="NCBI Taxonomy" id="933852"/>
    <lineage>
        <taxon>Eukaryota</taxon>
        <taxon>Fungi</taxon>
        <taxon>Dikarya</taxon>
        <taxon>Basidiomycota</taxon>
        <taxon>Agaricomycotina</taxon>
        <taxon>Agaricomycetes</taxon>
        <taxon>Sebacinales</taxon>
        <taxon>Serendipitaceae</taxon>
        <taxon>Serendipita</taxon>
    </lineage>
</organism>
<dbReference type="InterPro" id="IPR008266">
    <property type="entry name" value="Tyr_kinase_AS"/>
</dbReference>
<sequence length="133" mass="15042">MAPELYGVSRVGTAQLIIMESLDEWRELAYYCGESKRTLPASTKVKLVTRLEQILHTLESNGMVHGDFRMNNVMIKAGEEEKAVLIDFDWAGKVGIARYPHNRADLVDYPGRSGGPIEAKDDRELFDSWKITL</sequence>
<dbReference type="Proteomes" id="UP000054097">
    <property type="component" value="Unassembled WGS sequence"/>
</dbReference>
<dbReference type="InterPro" id="IPR000719">
    <property type="entry name" value="Prot_kinase_dom"/>
</dbReference>
<gene>
    <name evidence="2" type="ORF">M408DRAFT_135736</name>
</gene>
<dbReference type="Pfam" id="PF06293">
    <property type="entry name" value="Kdo"/>
    <property type="match status" value="1"/>
</dbReference>
<feature type="domain" description="Protein kinase" evidence="1">
    <location>
        <begin position="1"/>
        <end position="133"/>
    </location>
</feature>
<protein>
    <recommendedName>
        <fullName evidence="1">Protein kinase domain-containing protein</fullName>
    </recommendedName>
</protein>
<dbReference type="AlphaFoldDB" id="A0A0C2WS83"/>
<keyword evidence="3" id="KW-1185">Reference proteome</keyword>